<protein>
    <recommendedName>
        <fullName evidence="3">[histone H3]-lysine(36) N-trimethyltransferase</fullName>
        <ecNumber evidence="3">2.1.1.359</ecNumber>
    </recommendedName>
</protein>
<keyword evidence="8" id="KW-0805">Transcription regulation</keyword>
<dbReference type="Pfam" id="PF00856">
    <property type="entry name" value="SET"/>
    <property type="match status" value="1"/>
</dbReference>
<feature type="region of interest" description="Disordered" evidence="11">
    <location>
        <begin position="333"/>
        <end position="352"/>
    </location>
</feature>
<feature type="domain" description="AWS" evidence="14">
    <location>
        <begin position="445"/>
        <end position="498"/>
    </location>
</feature>
<dbReference type="Pfam" id="PF17907">
    <property type="entry name" value="AWS"/>
    <property type="match status" value="1"/>
</dbReference>
<sequence length="1609" mass="186933">MSSDSPPVDYQKPVKVKSRWTQSCQIEMMMEESQSSLDMSDTVTDVETSDLNDSTDYSSEFNTLELSKSRRTTSNRRHYKQSNQKKKIITSKNFNEKELKRNQLSNTSVIDQEDDISLESNIIRRHASMDWNNISIFQSKSVNNMTEIIDKLPLKPIRRASVPWKFKFSFMKDVKENVTLLKKNDSFNFPNDFKYLNLSEILLSKDGKLAQKEKTTDTNIAQQSYCLNVSDFDGLNNKILNITELNEISTEHLNKIEQSDELNLDVKHYSEKNQNTNLEVSGLENLKSNPVCKPRKIRSKSCDFELKKTYYSFKRCKSFNDLNQLKNSVTDAFKLQKPEKKSPKKKRRQSNRIKPKNNYILEILDDMKVPEVNYDQVADEIYKEHKNQLLEARINDVEFDEKLKATNFTLVDENVYRPNRQDLKLYPPSEIPMLRKLKQRVISGDINDYCECTLSKKDIIEGITGCDERCLNRLLKVECGSGCSLKRYCTNKQFQNKQFKKTNIIKTANKGYGICAIEDIPKGVLISEYVGEVIDYNEMCSRLTKKEYKNLNYMVQLNPDEIIDSTSKGNVTRFINHSCDPNSVGEKWHVLGQSRIGFFSTRPIKKGEEITFDYSFQIFGDGAQICYCGSSKCRGYINKSSQIVDHHNSSDDSESTNENVFVSKSEEKKKKKKKLQKRTANNNENKLRELRRQLTEIAKLKSGLKADQEMATLNLNRLMVHITDSISRLHVLTFIREHDMNKRLFMDFSGLSIIHNWMTSNENESFKLMILEILDELPITNRNTITKSKVLDVVAEWAEIPQDVKTKIESLFNCYLLFNNKCVLIFFSLEYPATEIKNHCQEIDSLFSNDNGMINNLLEKSRALWKKWIVLKMVFKIPKKIDQHKSAKEKSSSEVIDDYYESSMNIRTIDQNTFRYSNKYENKVRNHHTIYLNRRQSRKEYKFKERQKKLRNKVMDNWYENFEELENKKSDENYLQNSQTLNFLNYNNSTLNNNNGINEQASWDFSSQATYIDQNSIINYNMPNSCLNYMPPQALEQSLIQFPQYSHVQSQVSSDYHLVNQPTFYNTSQPQTSSQPLVTQLQNITQLNNKPIHQNIEPLDMSPKKQIIKLAETNVFNLINDSLRKHYNLDKIKVVSSEIEHSEKPCTRAVQSGADLLARIKIISNSFKNQPSKLITVKNLKQKNDNTNIKKVPSSDTKLKTICDENNRIIFINEETSVTSNTLSEDLVPVPKIIKTSKENKFANAIFNSLLKKVLISEDENSIPKTFVSKTLNSNIITYHETDKEIELYNNMKPKVLKKIVGHLKTKNGLAPVFKRQWGIKLKGLKKNFDEIPATKRNIMRKGNIHHLALKNGLVNITKSALKRQSNINVDDYLKRPKEKRVTFWIEGETSPNLSHSEVKPINLNQDTVKQKPLMKCHPFEIRNEPKSIFQPSTSAIQGDDNLQIPGLDSINDQIITPIVARFKASRNRRISLRDKSNELELLRCKRKHKIPISMMSLSVDVLKLIPDNRKEMKKVIDYYHSMATVIVKTLGSYAKKTCQQGRIRSDEDFKYLAKKINENVLLKELQLKKVDKLKISDSTKNKVSEYIRKYMSRFGEVYKRKPNGMYGF</sequence>
<reference evidence="15 16" key="1">
    <citation type="submission" date="2019-08" db="EMBL/GenBank/DDBJ databases">
        <title>The genome of the soybean aphid Biotype 1, its phylome, world population structure and adaptation to the North American continent.</title>
        <authorList>
            <person name="Giordano R."/>
            <person name="Donthu R.K."/>
            <person name="Hernandez A.G."/>
            <person name="Wright C.L."/>
            <person name="Zimin A.V."/>
        </authorList>
    </citation>
    <scope>NUCLEOTIDE SEQUENCE [LARGE SCALE GENOMIC DNA]</scope>
    <source>
        <tissue evidence="15">Whole aphids</tissue>
    </source>
</reference>
<dbReference type="PROSITE" id="PS50280">
    <property type="entry name" value="SET"/>
    <property type="match status" value="1"/>
</dbReference>
<evidence type="ECO:0000256" key="6">
    <source>
        <dbReference type="ARBA" id="ARBA00022679"/>
    </source>
</evidence>
<dbReference type="SMART" id="SM00570">
    <property type="entry name" value="AWS"/>
    <property type="match status" value="1"/>
</dbReference>
<keyword evidence="7" id="KW-0949">S-adenosyl-L-methionine</keyword>
<dbReference type="InterPro" id="IPR006560">
    <property type="entry name" value="AWS_dom"/>
</dbReference>
<evidence type="ECO:0000256" key="4">
    <source>
        <dbReference type="ARBA" id="ARBA00022454"/>
    </source>
</evidence>
<comment type="subcellular location">
    <subcellularLocation>
        <location evidence="2">Chromosome</location>
    </subcellularLocation>
    <subcellularLocation>
        <location evidence="1">Nucleus</location>
    </subcellularLocation>
</comment>
<keyword evidence="16" id="KW-1185">Reference proteome</keyword>
<feature type="compositionally biased region" description="Basic residues" evidence="11">
    <location>
        <begin position="342"/>
        <end position="352"/>
    </location>
</feature>
<dbReference type="Pfam" id="PF08236">
    <property type="entry name" value="SRI"/>
    <property type="match status" value="1"/>
</dbReference>
<gene>
    <name evidence="15" type="ORF">AGLY_006285</name>
</gene>
<keyword evidence="9" id="KW-0804">Transcription</keyword>
<evidence type="ECO:0000313" key="15">
    <source>
        <dbReference type="EMBL" id="KAE9537262.1"/>
    </source>
</evidence>
<dbReference type="EMBL" id="VYZN01000018">
    <property type="protein sequence ID" value="KAE9537262.1"/>
    <property type="molecule type" value="Genomic_DNA"/>
</dbReference>
<dbReference type="SUPFAM" id="SSF82199">
    <property type="entry name" value="SET domain"/>
    <property type="match status" value="1"/>
</dbReference>
<evidence type="ECO:0000256" key="5">
    <source>
        <dbReference type="ARBA" id="ARBA00022603"/>
    </source>
</evidence>
<keyword evidence="6" id="KW-0808">Transferase</keyword>
<dbReference type="Proteomes" id="UP000475862">
    <property type="component" value="Unassembled WGS sequence"/>
</dbReference>
<dbReference type="InterPro" id="IPR046341">
    <property type="entry name" value="SET_dom_sf"/>
</dbReference>
<dbReference type="PROSITE" id="PS51215">
    <property type="entry name" value="AWS"/>
    <property type="match status" value="1"/>
</dbReference>
<evidence type="ECO:0000256" key="1">
    <source>
        <dbReference type="ARBA" id="ARBA00004123"/>
    </source>
</evidence>
<dbReference type="PANTHER" id="PTHR46711:SF1">
    <property type="entry name" value="HISTONE-LYSINE N-METHYLTRANSFERASE SETD2"/>
    <property type="match status" value="1"/>
</dbReference>
<evidence type="ECO:0000256" key="8">
    <source>
        <dbReference type="ARBA" id="ARBA00023015"/>
    </source>
</evidence>
<dbReference type="Gene3D" id="1.10.1740.100">
    <property type="entry name" value="Set2, Rpb1 interacting domain"/>
    <property type="match status" value="1"/>
</dbReference>
<evidence type="ECO:0000256" key="10">
    <source>
        <dbReference type="ARBA" id="ARBA00023242"/>
    </source>
</evidence>
<dbReference type="PANTHER" id="PTHR46711">
    <property type="entry name" value="HISTONE-LYSINE N-METHYLTRANSFERASE SETD2"/>
    <property type="match status" value="1"/>
</dbReference>
<dbReference type="InterPro" id="IPR001214">
    <property type="entry name" value="SET_dom"/>
</dbReference>
<evidence type="ECO:0000259" key="13">
    <source>
        <dbReference type="PROSITE" id="PS50868"/>
    </source>
</evidence>
<feature type="domain" description="SET" evidence="12">
    <location>
        <begin position="500"/>
        <end position="615"/>
    </location>
</feature>
<dbReference type="InterPro" id="IPR038190">
    <property type="entry name" value="SRI_sf"/>
</dbReference>
<dbReference type="InterPro" id="IPR042294">
    <property type="entry name" value="SETD2_animal"/>
</dbReference>
<keyword evidence="4" id="KW-0158">Chromosome</keyword>
<evidence type="ECO:0000256" key="9">
    <source>
        <dbReference type="ARBA" id="ARBA00023163"/>
    </source>
</evidence>
<dbReference type="SMART" id="SM00508">
    <property type="entry name" value="PostSET"/>
    <property type="match status" value="1"/>
</dbReference>
<dbReference type="EC" id="2.1.1.359" evidence="3"/>
<dbReference type="PROSITE" id="PS50868">
    <property type="entry name" value="POST_SET"/>
    <property type="match status" value="1"/>
</dbReference>
<dbReference type="OrthoDB" id="308383at2759"/>
<proteinExistence type="predicted"/>
<evidence type="ECO:0000256" key="2">
    <source>
        <dbReference type="ARBA" id="ARBA00004286"/>
    </source>
</evidence>
<evidence type="ECO:0000259" key="14">
    <source>
        <dbReference type="PROSITE" id="PS51215"/>
    </source>
</evidence>
<dbReference type="GO" id="GO:0006355">
    <property type="term" value="P:regulation of DNA-templated transcription"/>
    <property type="evidence" value="ECO:0007669"/>
    <property type="project" value="InterPro"/>
</dbReference>
<comment type="caution">
    <text evidence="15">The sequence shown here is derived from an EMBL/GenBank/DDBJ whole genome shotgun (WGS) entry which is preliminary data.</text>
</comment>
<name>A0A6G0TR65_APHGL</name>
<feature type="region of interest" description="Disordered" evidence="11">
    <location>
        <begin position="644"/>
        <end position="685"/>
    </location>
</feature>
<accession>A0A6G0TR65</accession>
<dbReference type="InterPro" id="IPR013257">
    <property type="entry name" value="SRI"/>
</dbReference>
<dbReference type="SMART" id="SM00317">
    <property type="entry name" value="SET"/>
    <property type="match status" value="1"/>
</dbReference>
<evidence type="ECO:0000256" key="11">
    <source>
        <dbReference type="SAM" id="MobiDB-lite"/>
    </source>
</evidence>
<evidence type="ECO:0000256" key="3">
    <source>
        <dbReference type="ARBA" id="ARBA00012178"/>
    </source>
</evidence>
<dbReference type="GO" id="GO:0032259">
    <property type="term" value="P:methylation"/>
    <property type="evidence" value="ECO:0007669"/>
    <property type="project" value="UniProtKB-KW"/>
</dbReference>
<evidence type="ECO:0000256" key="7">
    <source>
        <dbReference type="ARBA" id="ARBA00022691"/>
    </source>
</evidence>
<dbReference type="InterPro" id="IPR003616">
    <property type="entry name" value="Post-SET_dom"/>
</dbReference>
<dbReference type="GO" id="GO:0140955">
    <property type="term" value="F:histone H3K36 trimethyltransferase activity"/>
    <property type="evidence" value="ECO:0007669"/>
    <property type="project" value="UniProtKB-EC"/>
</dbReference>
<keyword evidence="10" id="KW-0539">Nucleus</keyword>
<evidence type="ECO:0000313" key="16">
    <source>
        <dbReference type="Proteomes" id="UP000475862"/>
    </source>
</evidence>
<organism evidence="15 16">
    <name type="scientific">Aphis glycines</name>
    <name type="common">Soybean aphid</name>
    <dbReference type="NCBI Taxonomy" id="307491"/>
    <lineage>
        <taxon>Eukaryota</taxon>
        <taxon>Metazoa</taxon>
        <taxon>Ecdysozoa</taxon>
        <taxon>Arthropoda</taxon>
        <taxon>Hexapoda</taxon>
        <taxon>Insecta</taxon>
        <taxon>Pterygota</taxon>
        <taxon>Neoptera</taxon>
        <taxon>Paraneoptera</taxon>
        <taxon>Hemiptera</taxon>
        <taxon>Sternorrhyncha</taxon>
        <taxon>Aphidomorpha</taxon>
        <taxon>Aphidoidea</taxon>
        <taxon>Aphididae</taxon>
        <taxon>Aphidini</taxon>
        <taxon>Aphis</taxon>
        <taxon>Aphis</taxon>
    </lineage>
</organism>
<dbReference type="Gene3D" id="2.170.270.10">
    <property type="entry name" value="SET domain"/>
    <property type="match status" value="1"/>
</dbReference>
<feature type="domain" description="Post-SET" evidence="13">
    <location>
        <begin position="622"/>
        <end position="638"/>
    </location>
</feature>
<keyword evidence="5" id="KW-0489">Methyltransferase</keyword>
<dbReference type="GO" id="GO:0005694">
    <property type="term" value="C:chromosome"/>
    <property type="evidence" value="ECO:0007669"/>
    <property type="project" value="UniProtKB-SubCell"/>
</dbReference>
<dbReference type="GO" id="GO:0005634">
    <property type="term" value="C:nucleus"/>
    <property type="evidence" value="ECO:0007669"/>
    <property type="project" value="UniProtKB-SubCell"/>
</dbReference>
<evidence type="ECO:0000259" key="12">
    <source>
        <dbReference type="PROSITE" id="PS50280"/>
    </source>
</evidence>